<evidence type="ECO:0000256" key="2">
    <source>
        <dbReference type="ARBA" id="ARBA00022723"/>
    </source>
</evidence>
<evidence type="ECO:0000256" key="11">
    <source>
        <dbReference type="SAM" id="MobiDB-lite"/>
    </source>
</evidence>
<evidence type="ECO:0000256" key="1">
    <source>
        <dbReference type="ARBA" id="ARBA00022490"/>
    </source>
</evidence>
<dbReference type="GO" id="GO:0045893">
    <property type="term" value="P:positive regulation of DNA-templated transcription"/>
    <property type="evidence" value="ECO:0007669"/>
    <property type="project" value="InterPro"/>
</dbReference>
<feature type="region of interest" description="Disordered" evidence="11">
    <location>
        <begin position="168"/>
        <end position="198"/>
    </location>
</feature>
<evidence type="ECO:0000256" key="4">
    <source>
        <dbReference type="ARBA" id="ARBA00022833"/>
    </source>
</evidence>
<dbReference type="GO" id="GO:0044781">
    <property type="term" value="P:bacterial-type flagellum organization"/>
    <property type="evidence" value="ECO:0007669"/>
    <property type="project" value="UniProtKB-KW"/>
</dbReference>
<keyword evidence="12" id="KW-0282">Flagellum</keyword>
<dbReference type="GO" id="GO:0005737">
    <property type="term" value="C:cytoplasm"/>
    <property type="evidence" value="ECO:0007669"/>
    <property type="project" value="UniProtKB-SubCell"/>
</dbReference>
<dbReference type="GO" id="GO:0003677">
    <property type="term" value="F:DNA binding"/>
    <property type="evidence" value="ECO:0007669"/>
    <property type="project" value="UniProtKB-UniRule"/>
</dbReference>
<keyword evidence="2 9" id="KW-0479">Metal-binding</keyword>
<evidence type="ECO:0000256" key="5">
    <source>
        <dbReference type="ARBA" id="ARBA00023015"/>
    </source>
</evidence>
<dbReference type="Pfam" id="PF05280">
    <property type="entry name" value="FlhC"/>
    <property type="match status" value="1"/>
</dbReference>
<sequence>MSKKSVVSEAQEIGLAIELINLGARLQLLETEVSLSRERLLKLYKELKGVSPPKGMLPFSTDWFLTWQPNIHSSLFINIHHFLVEHAGATGIEAVMKAYKLYLEQMPPEPGEEPLLSLTRAWTLVRFFQSGMLVLAPCGKCQGKFIVNALDLNADYLCGLCHMPSRAGKTRKAKDAKDAREAKDAQDVRDAAANQPAE</sequence>
<comment type="subcellular location">
    <subcellularLocation>
        <location evidence="9 10">Cytoplasm</location>
    </subcellularLocation>
</comment>
<evidence type="ECO:0000256" key="7">
    <source>
        <dbReference type="ARBA" id="ARBA00023159"/>
    </source>
</evidence>
<dbReference type="EMBL" id="FOLD01000025">
    <property type="protein sequence ID" value="SFD45651.1"/>
    <property type="molecule type" value="Genomic_DNA"/>
</dbReference>
<comment type="subunit">
    <text evidence="9">Heterohexamer composed of two FlhC and four FlhD subunits. Each FlhC binds a FlhD dimer, forming a heterotrimer, and a hexamer assembles by dimerization of two heterotrimers.</text>
</comment>
<evidence type="ECO:0000256" key="10">
    <source>
        <dbReference type="PIRNR" id="PIRNR003159"/>
    </source>
</evidence>
<evidence type="ECO:0000256" key="9">
    <source>
        <dbReference type="HAMAP-Rule" id="MF_01891"/>
    </source>
</evidence>
<keyword evidence="6 9" id="KW-0238">DNA-binding</keyword>
<dbReference type="SUPFAM" id="SSF160930">
    <property type="entry name" value="FlhC-like"/>
    <property type="match status" value="1"/>
</dbReference>
<evidence type="ECO:0000313" key="13">
    <source>
        <dbReference type="Proteomes" id="UP000198639"/>
    </source>
</evidence>
<dbReference type="HAMAP" id="MF_01891">
    <property type="entry name" value="FhlC"/>
    <property type="match status" value="1"/>
</dbReference>
<feature type="binding site" evidence="9">
    <location>
        <position position="161"/>
    </location>
    <ligand>
        <name>Zn(2+)</name>
        <dbReference type="ChEBI" id="CHEBI:29105"/>
    </ligand>
</feature>
<keyword evidence="3 9" id="KW-1005">Bacterial flagellum biogenesis</keyword>
<organism evidence="12 13">
    <name type="scientific">Massilia yuzhufengensis</name>
    <dbReference type="NCBI Taxonomy" id="1164594"/>
    <lineage>
        <taxon>Bacteria</taxon>
        <taxon>Pseudomonadati</taxon>
        <taxon>Pseudomonadota</taxon>
        <taxon>Betaproteobacteria</taxon>
        <taxon>Burkholderiales</taxon>
        <taxon>Oxalobacteraceae</taxon>
        <taxon>Telluria group</taxon>
        <taxon>Massilia</taxon>
    </lineage>
</organism>
<evidence type="ECO:0000256" key="6">
    <source>
        <dbReference type="ARBA" id="ARBA00023125"/>
    </source>
</evidence>
<keyword evidence="13" id="KW-1185">Reference proteome</keyword>
<dbReference type="STRING" id="1164594.SAMN05216204_12585"/>
<reference evidence="13" key="1">
    <citation type="submission" date="2016-10" db="EMBL/GenBank/DDBJ databases">
        <authorList>
            <person name="Varghese N."/>
            <person name="Submissions S."/>
        </authorList>
    </citation>
    <scope>NUCLEOTIDE SEQUENCE [LARGE SCALE GENOMIC DNA]</scope>
    <source>
        <strain evidence="13">CGMCC 1.12041</strain>
    </source>
</reference>
<name>A0A1I1SGR7_9BURK</name>
<dbReference type="NCBIfam" id="NF009365">
    <property type="entry name" value="PRK12722.1"/>
    <property type="match status" value="1"/>
</dbReference>
<feature type="compositionally biased region" description="Basic and acidic residues" evidence="11">
    <location>
        <begin position="173"/>
        <end position="190"/>
    </location>
</feature>
<keyword evidence="12" id="KW-0966">Cell projection</keyword>
<keyword evidence="1 9" id="KW-0963">Cytoplasm</keyword>
<feature type="binding site" evidence="9">
    <location>
        <position position="138"/>
    </location>
    <ligand>
        <name>Zn(2+)</name>
        <dbReference type="ChEBI" id="CHEBI:29105"/>
    </ligand>
</feature>
<accession>A0A1I1SGR7</accession>
<comment type="cofactor">
    <cofactor evidence="9">
        <name>Zn(2+)</name>
        <dbReference type="ChEBI" id="CHEBI:29105"/>
    </cofactor>
    <text evidence="9">Binds 1 zinc ion per subunit.</text>
</comment>
<keyword evidence="7 9" id="KW-0010">Activator</keyword>
<evidence type="ECO:0000313" key="12">
    <source>
        <dbReference type="EMBL" id="SFD45651.1"/>
    </source>
</evidence>
<protein>
    <recommendedName>
        <fullName evidence="9 10">Flagellar transcriptional regulator FlhC</fullName>
    </recommendedName>
</protein>
<proteinExistence type="inferred from homology"/>
<dbReference type="OrthoDB" id="5570801at2"/>
<evidence type="ECO:0000256" key="3">
    <source>
        <dbReference type="ARBA" id="ARBA00022795"/>
    </source>
</evidence>
<dbReference type="Proteomes" id="UP000198639">
    <property type="component" value="Unassembled WGS sequence"/>
</dbReference>
<dbReference type="RefSeq" id="WP_091876070.1">
    <property type="nucleotide sequence ID" value="NZ_FOLD01000025.1"/>
</dbReference>
<feature type="binding site" evidence="9">
    <location>
        <position position="141"/>
    </location>
    <ligand>
        <name>Zn(2+)</name>
        <dbReference type="ChEBI" id="CHEBI:29105"/>
    </ligand>
</feature>
<evidence type="ECO:0000256" key="8">
    <source>
        <dbReference type="ARBA" id="ARBA00023163"/>
    </source>
</evidence>
<keyword evidence="5 9" id="KW-0805">Transcription regulation</keyword>
<dbReference type="AlphaFoldDB" id="A0A1I1SGR7"/>
<comment type="function">
    <text evidence="9">Functions in complex with FlhD as a master transcriptional regulator that regulates transcription of several flagellar and non-flagellar operons by binding to their promoter region. Activates expression of class 2 flagellar genes, including fliA, which is a flagellum-specific sigma factor that turns on the class 3 genes. Also regulates genes whose products function in a variety of physiological pathways.</text>
</comment>
<dbReference type="GO" id="GO:0008270">
    <property type="term" value="F:zinc ion binding"/>
    <property type="evidence" value="ECO:0007669"/>
    <property type="project" value="UniProtKB-UniRule"/>
</dbReference>
<gene>
    <name evidence="9" type="primary">flhC</name>
    <name evidence="12" type="ORF">SAMN05216204_12585</name>
</gene>
<comment type="similarity">
    <text evidence="9 10">Belongs to the FlhC family.</text>
</comment>
<dbReference type="PIRSF" id="PIRSF003159">
    <property type="entry name" value="FlhC"/>
    <property type="match status" value="1"/>
</dbReference>
<dbReference type="InterPro" id="IPR007944">
    <property type="entry name" value="FlhC"/>
</dbReference>
<feature type="binding site" evidence="9">
    <location>
        <position position="158"/>
    </location>
    <ligand>
        <name>Zn(2+)</name>
        <dbReference type="ChEBI" id="CHEBI:29105"/>
    </ligand>
</feature>
<keyword evidence="8 9" id="KW-0804">Transcription</keyword>
<dbReference type="GO" id="GO:1902208">
    <property type="term" value="P:regulation of bacterial-type flagellum assembly"/>
    <property type="evidence" value="ECO:0007669"/>
    <property type="project" value="UniProtKB-UniRule"/>
</dbReference>
<keyword evidence="12" id="KW-0969">Cilium</keyword>
<keyword evidence="4 9" id="KW-0862">Zinc</keyword>